<dbReference type="InterPro" id="IPR007197">
    <property type="entry name" value="rSAM"/>
</dbReference>
<dbReference type="InterPro" id="IPR010723">
    <property type="entry name" value="HemN_C"/>
</dbReference>
<reference evidence="7" key="2">
    <citation type="submission" date="2015-07" db="EMBL/GenBank/DDBJ databases">
        <authorList>
            <person name="Noorani M."/>
        </authorList>
    </citation>
    <scope>NUCLEOTIDE SEQUENCE</scope>
    <source>
        <strain evidence="7">Yugu1</strain>
    </source>
</reference>
<dbReference type="GO" id="GO:0006779">
    <property type="term" value="P:porphyrin-containing compound biosynthetic process"/>
    <property type="evidence" value="ECO:0007669"/>
    <property type="project" value="InterPro"/>
</dbReference>
<dbReference type="Gene3D" id="3.30.750.200">
    <property type="match status" value="1"/>
</dbReference>
<dbReference type="STRING" id="4555.A0A368QKA3"/>
<dbReference type="EMBL" id="CM003530">
    <property type="protein sequence ID" value="RCV18405.1"/>
    <property type="molecule type" value="Genomic_DNA"/>
</dbReference>
<dbReference type="Pfam" id="PF04055">
    <property type="entry name" value="Radical_SAM"/>
    <property type="match status" value="1"/>
</dbReference>
<dbReference type="GO" id="GO:0051539">
    <property type="term" value="F:4 iron, 4 sulfur cluster binding"/>
    <property type="evidence" value="ECO:0007669"/>
    <property type="project" value="InterPro"/>
</dbReference>
<evidence type="ECO:0000313" key="7">
    <source>
        <dbReference type="EMBL" id="RCV18405.1"/>
    </source>
</evidence>
<dbReference type="GO" id="GO:0005737">
    <property type="term" value="C:cytoplasm"/>
    <property type="evidence" value="ECO:0007669"/>
    <property type="project" value="InterPro"/>
</dbReference>
<evidence type="ECO:0000256" key="3">
    <source>
        <dbReference type="ARBA" id="ARBA00033094"/>
    </source>
</evidence>
<dbReference type="SFLD" id="SFLDG01065">
    <property type="entry name" value="anaerobic_coproporphyrinogen-I"/>
    <property type="match status" value="1"/>
</dbReference>
<comment type="similarity">
    <text evidence="1">Belongs to the anaerobic coproporphyrinogen-III oxidase family. HemW subfamily.</text>
</comment>
<dbReference type="SUPFAM" id="SSF102114">
    <property type="entry name" value="Radical SAM enzymes"/>
    <property type="match status" value="1"/>
</dbReference>
<feature type="compositionally biased region" description="Pro residues" evidence="5">
    <location>
        <begin position="43"/>
        <end position="53"/>
    </location>
</feature>
<dbReference type="OrthoDB" id="431409at2759"/>
<dbReference type="Pfam" id="PF06969">
    <property type="entry name" value="HemN_C"/>
    <property type="match status" value="1"/>
</dbReference>
<dbReference type="AlphaFoldDB" id="A0A368QKA3"/>
<dbReference type="PANTHER" id="PTHR13932">
    <property type="entry name" value="COPROPORPHYRINIGEN III OXIDASE"/>
    <property type="match status" value="1"/>
</dbReference>
<comment type="function">
    <text evidence="4">May be a heme chaperone, appears to bind heme. Homologous bacterial proteins do not have oxygen-independent coproporphyrinogen-III oxidase activity. Binds 1 [4Fe-4S] cluster. The cluster is coordinated with 3 cysteines and an exchangeable S-adenosyl-L-methionine.</text>
</comment>
<dbReference type="InterPro" id="IPR034505">
    <property type="entry name" value="Coproporphyrinogen-III_oxidase"/>
</dbReference>
<gene>
    <name evidence="7" type="ORF">SETIT_3G298600v2</name>
</gene>
<dbReference type="SFLD" id="SFLDF00562">
    <property type="entry name" value="HemN-like__clustered_with_heat"/>
    <property type="match status" value="1"/>
</dbReference>
<accession>A0A368QKA3</accession>
<evidence type="ECO:0000259" key="6">
    <source>
        <dbReference type="PROSITE" id="PS51918"/>
    </source>
</evidence>
<evidence type="ECO:0000256" key="5">
    <source>
        <dbReference type="SAM" id="MobiDB-lite"/>
    </source>
</evidence>
<dbReference type="PROSITE" id="PS51918">
    <property type="entry name" value="RADICAL_SAM"/>
    <property type="match status" value="1"/>
</dbReference>
<evidence type="ECO:0000256" key="1">
    <source>
        <dbReference type="ARBA" id="ARBA00006100"/>
    </source>
</evidence>
<dbReference type="InterPro" id="IPR058240">
    <property type="entry name" value="rSAM_sf"/>
</dbReference>
<dbReference type="NCBIfam" id="TIGR00539">
    <property type="entry name" value="hemN_rel"/>
    <property type="match status" value="1"/>
</dbReference>
<feature type="region of interest" description="Disordered" evidence="5">
    <location>
        <begin position="12"/>
        <end position="53"/>
    </location>
</feature>
<dbReference type="SMART" id="SM00729">
    <property type="entry name" value="Elp3"/>
    <property type="match status" value="1"/>
</dbReference>
<feature type="domain" description="Radical SAM core" evidence="6">
    <location>
        <begin position="49"/>
        <end position="299"/>
    </location>
</feature>
<feature type="compositionally biased region" description="Pro residues" evidence="5">
    <location>
        <begin position="16"/>
        <end position="28"/>
    </location>
</feature>
<name>A0A368QKA3_SETIT</name>
<dbReference type="CDD" id="cd01335">
    <property type="entry name" value="Radical_SAM"/>
    <property type="match status" value="1"/>
</dbReference>
<proteinExistence type="inferred from homology"/>
<dbReference type="InterPro" id="IPR004559">
    <property type="entry name" value="HemW-like"/>
</dbReference>
<dbReference type="GO" id="GO:0004109">
    <property type="term" value="F:coproporphyrinogen oxidase activity"/>
    <property type="evidence" value="ECO:0007669"/>
    <property type="project" value="InterPro"/>
</dbReference>
<reference evidence="7" key="1">
    <citation type="journal article" date="2012" name="Nat. Biotechnol.">
        <title>Reference genome sequence of the model plant Setaria.</title>
        <authorList>
            <person name="Bennetzen J.L."/>
            <person name="Schmutz J."/>
            <person name="Wang H."/>
            <person name="Percifield R."/>
            <person name="Hawkins J."/>
            <person name="Pontaroli A.C."/>
            <person name="Estep M."/>
            <person name="Feng L."/>
            <person name="Vaughn J.N."/>
            <person name="Grimwood J."/>
            <person name="Jenkins J."/>
            <person name="Barry K."/>
            <person name="Lindquist E."/>
            <person name="Hellsten U."/>
            <person name="Deshpande S."/>
            <person name="Wang X."/>
            <person name="Wu X."/>
            <person name="Mitros T."/>
            <person name="Triplett J."/>
            <person name="Yang X."/>
            <person name="Ye C.Y."/>
            <person name="Mauro-Herrera M."/>
            <person name="Wang L."/>
            <person name="Li P."/>
            <person name="Sharma M."/>
            <person name="Sharma R."/>
            <person name="Ronald P.C."/>
            <person name="Panaud O."/>
            <person name="Kellogg E.A."/>
            <person name="Brutnell T.P."/>
            <person name="Doust A.N."/>
            <person name="Tuskan G.A."/>
            <person name="Rokhsar D."/>
            <person name="Devos K.M."/>
        </authorList>
    </citation>
    <scope>NUCLEOTIDE SEQUENCE [LARGE SCALE GENOMIC DNA]</scope>
    <source>
        <strain evidence="7">Yugu1</strain>
    </source>
</reference>
<protein>
    <recommendedName>
        <fullName evidence="2">Radical S-adenosyl methionine domain-containing protein 1, mitochondrial</fullName>
    </recommendedName>
    <alternativeName>
        <fullName evidence="3">Putative heme chaperone</fullName>
    </alternativeName>
</protein>
<feature type="compositionally biased region" description="Low complexity" evidence="5">
    <location>
        <begin position="29"/>
        <end position="42"/>
    </location>
</feature>
<dbReference type="InterPro" id="IPR006638">
    <property type="entry name" value="Elp3/MiaA/NifB-like_rSAM"/>
</dbReference>
<evidence type="ECO:0000256" key="2">
    <source>
        <dbReference type="ARBA" id="ARBA00014678"/>
    </source>
</evidence>
<dbReference type="SFLD" id="SFLDS00029">
    <property type="entry name" value="Radical_SAM"/>
    <property type="match status" value="1"/>
</dbReference>
<organism evidence="7">
    <name type="scientific">Setaria italica</name>
    <name type="common">Foxtail millet</name>
    <name type="synonym">Panicum italicum</name>
    <dbReference type="NCBI Taxonomy" id="4555"/>
    <lineage>
        <taxon>Eukaryota</taxon>
        <taxon>Viridiplantae</taxon>
        <taxon>Streptophyta</taxon>
        <taxon>Embryophyta</taxon>
        <taxon>Tracheophyta</taxon>
        <taxon>Spermatophyta</taxon>
        <taxon>Magnoliopsida</taxon>
        <taxon>Liliopsida</taxon>
        <taxon>Poales</taxon>
        <taxon>Poaceae</taxon>
        <taxon>PACMAD clade</taxon>
        <taxon>Panicoideae</taxon>
        <taxon>Panicodae</taxon>
        <taxon>Paniceae</taxon>
        <taxon>Cenchrinae</taxon>
        <taxon>Setaria</taxon>
    </lineage>
</organism>
<sequence>MMLRLAFPLVSHLPPRKPPPIRQRPPPARRYAASAATTSSTPSSPPPSHPPLPPSSAYVHLPFCRKRCHYCDFPIVALGSSSGTTPSRGEAADDPRIVDYVRLLLREVAATRPVSEDGVPLETVFFGGGTPSLVPPRLVAAVLDALRGRFGLSACPEVSIEMDPGTFDAARLRELVGVGVNRVSLGVQAFQEDLLRACGRAHGVKEVHEAVGIVTACEGLQNWSMDLISSLPNQTEEMWEESLRCTVDARPTHISVYDLQIEQGTKFGQIKIQLFTTRHILLSCALQLHLLIQFWYTPGVFPLPSDTESANFYKIASKRLSEAGYNHYEISSYCKSGYECKHNLTYWQNRPFYAFGLGSASYINGVRYSRPRRMKEYAEWVQELEDGTWSHKSRSSDMKDMALDVVMLSLRTAWGLDLQSFSKSFGKSLALSLCNTFKPFVESGLVIAMDMERQALPHIDFELDLQNEGDFGSRVAFIRLSDPDGFLLSNELISLAFGIISP</sequence>
<dbReference type="PANTHER" id="PTHR13932:SF5">
    <property type="entry name" value="RADICAL S-ADENOSYL METHIONINE DOMAIN-CONTAINING PROTEIN 1, MITOCHONDRIAL"/>
    <property type="match status" value="1"/>
</dbReference>
<evidence type="ECO:0000256" key="4">
    <source>
        <dbReference type="ARBA" id="ARBA00045130"/>
    </source>
</evidence>